<dbReference type="InterPro" id="IPR006949">
    <property type="entry name" value="Barrel_Baseplate_J-like"/>
</dbReference>
<protein>
    <submittedName>
        <fullName evidence="4">Baseplate J/gp47 family protein</fullName>
    </submittedName>
</protein>
<feature type="chain" id="PRO_5047450750" evidence="1">
    <location>
        <begin position="19"/>
        <end position="376"/>
    </location>
</feature>
<keyword evidence="5" id="KW-1185">Reference proteome</keyword>
<proteinExistence type="predicted"/>
<dbReference type="Pfam" id="PF26079">
    <property type="entry name" value="Baseplate_J_C"/>
    <property type="match status" value="1"/>
</dbReference>
<evidence type="ECO:0000313" key="4">
    <source>
        <dbReference type="EMBL" id="MCQ8279851.1"/>
    </source>
</evidence>
<sequence>MAVTLRSFGSTVSNLASAAQGACQTLINLSVGSVLSAVLEASAGLSLWLQQTAIAIAARTRLASSVGPDVDSFVNDFGMTRLGATFATSSVQMSSLNPVGQAATIFPGATVRTSNASATYVVTQDTTNPAWSVSAGGYVRQQGTTSVVVPIQATVAGSVGNVPAGAINVLGSAISGIDTVTNLLAVTDGQDVETDAAVQARFPVYINTRSQGTLLAIEYAVSAVQTGIIYQVVANDDAAGNPLPGNIVVYVDDGSGSPPQTLLSAVYAAVDTVRPFGTSLSVVHPVVTGAVVNMTVTVAAGFTPSAVQASVSAALTAYINSVGIGGTLSYSRLIAIAYGVSGVSNVIGTTLNGSNSDLSVNAGQVVRASSVTVATN</sequence>
<name>A0ABT1WAE1_9PROT</name>
<organism evidence="4 5">
    <name type="scientific">Endosaccharibacter trunci</name>
    <dbReference type="NCBI Taxonomy" id="2812733"/>
    <lineage>
        <taxon>Bacteria</taxon>
        <taxon>Pseudomonadati</taxon>
        <taxon>Pseudomonadota</taxon>
        <taxon>Alphaproteobacteria</taxon>
        <taxon>Acetobacterales</taxon>
        <taxon>Acetobacteraceae</taxon>
        <taxon>Endosaccharibacter</taxon>
    </lineage>
</organism>
<feature type="domain" description="Baseplate J-like C-terminal" evidence="3">
    <location>
        <begin position="292"/>
        <end position="373"/>
    </location>
</feature>
<keyword evidence="1" id="KW-0732">Signal</keyword>
<evidence type="ECO:0000313" key="5">
    <source>
        <dbReference type="Proteomes" id="UP001524587"/>
    </source>
</evidence>
<comment type="caution">
    <text evidence="4">The sequence shown here is derived from an EMBL/GenBank/DDBJ whole genome shotgun (WGS) entry which is preliminary data.</text>
</comment>
<reference evidence="4 5" key="1">
    <citation type="submission" date="2022-06" db="EMBL/GenBank/DDBJ databases">
        <title>Endosaccharibacter gen. nov., sp. nov., endophytic bacteria isolated from sugarcane.</title>
        <authorList>
            <person name="Pitiwittayakul N."/>
            <person name="Yukphan P."/>
            <person name="Charoenyingcharoen P."/>
            <person name="Tanasupawat S."/>
        </authorList>
    </citation>
    <scope>NUCLEOTIDE SEQUENCE [LARGE SCALE GENOMIC DNA]</scope>
    <source>
        <strain evidence="4 5">KSS8</strain>
    </source>
</reference>
<evidence type="ECO:0000259" key="3">
    <source>
        <dbReference type="Pfam" id="PF26079"/>
    </source>
</evidence>
<dbReference type="Pfam" id="PF04865">
    <property type="entry name" value="Baseplate_J"/>
    <property type="match status" value="1"/>
</dbReference>
<feature type="signal peptide" evidence="1">
    <location>
        <begin position="1"/>
        <end position="18"/>
    </location>
</feature>
<evidence type="ECO:0000256" key="1">
    <source>
        <dbReference type="SAM" id="SignalP"/>
    </source>
</evidence>
<dbReference type="RefSeq" id="WP_422865340.1">
    <property type="nucleotide sequence ID" value="NZ_JAMSKV010000017.1"/>
</dbReference>
<accession>A0ABT1WAE1</accession>
<feature type="domain" description="Baseplate protein J-like barrel" evidence="2">
    <location>
        <begin position="102"/>
        <end position="189"/>
    </location>
</feature>
<gene>
    <name evidence="4" type="ORF">NFI95_15510</name>
</gene>
<evidence type="ECO:0000259" key="2">
    <source>
        <dbReference type="Pfam" id="PF04865"/>
    </source>
</evidence>
<dbReference type="EMBL" id="JAMSKV010000017">
    <property type="protein sequence ID" value="MCQ8279851.1"/>
    <property type="molecule type" value="Genomic_DNA"/>
</dbReference>
<dbReference type="InterPro" id="IPR058530">
    <property type="entry name" value="Baseplate_J-like_C"/>
</dbReference>
<dbReference type="Proteomes" id="UP001524587">
    <property type="component" value="Unassembled WGS sequence"/>
</dbReference>